<reference evidence="3" key="1">
    <citation type="submission" date="2018-05" db="EMBL/GenBank/DDBJ databases">
        <authorList>
            <person name="Lanie J.A."/>
            <person name="Ng W.-L."/>
            <person name="Kazmierczak K.M."/>
            <person name="Andrzejewski T.M."/>
            <person name="Davidsen T.M."/>
            <person name="Wayne K.J."/>
            <person name="Tettelin H."/>
            <person name="Glass J.I."/>
            <person name="Rusch D."/>
            <person name="Podicherti R."/>
            <person name="Tsui H.-C.T."/>
            <person name="Winkler M.E."/>
        </authorList>
    </citation>
    <scope>NUCLEOTIDE SEQUENCE</scope>
</reference>
<name>A0A382RS36_9ZZZZ</name>
<gene>
    <name evidence="3" type="ORF">METZ01_LOCUS352819</name>
</gene>
<feature type="domain" description="Alcohol dehydrogenase-like N-terminal" evidence="2">
    <location>
        <begin position="25"/>
        <end position="132"/>
    </location>
</feature>
<feature type="non-terminal residue" evidence="3">
    <location>
        <position position="136"/>
    </location>
</feature>
<dbReference type="AlphaFoldDB" id="A0A382RS36"/>
<dbReference type="GO" id="GO:0016491">
    <property type="term" value="F:oxidoreductase activity"/>
    <property type="evidence" value="ECO:0007669"/>
    <property type="project" value="UniProtKB-KW"/>
</dbReference>
<dbReference type="EMBL" id="UINC01123470">
    <property type="protein sequence ID" value="SVC99965.1"/>
    <property type="molecule type" value="Genomic_DNA"/>
</dbReference>
<protein>
    <recommendedName>
        <fullName evidence="2">Alcohol dehydrogenase-like N-terminal domain-containing protein</fullName>
    </recommendedName>
</protein>
<keyword evidence="1" id="KW-0560">Oxidoreductase</keyword>
<dbReference type="PANTHER" id="PTHR43401">
    <property type="entry name" value="L-THREONINE 3-DEHYDROGENASE"/>
    <property type="match status" value="1"/>
</dbReference>
<dbReference type="InterPro" id="IPR050129">
    <property type="entry name" value="Zn_alcohol_dh"/>
</dbReference>
<dbReference type="Gene3D" id="3.90.180.10">
    <property type="entry name" value="Medium-chain alcohol dehydrogenases, catalytic domain"/>
    <property type="match status" value="1"/>
</dbReference>
<evidence type="ECO:0000256" key="1">
    <source>
        <dbReference type="ARBA" id="ARBA00023002"/>
    </source>
</evidence>
<sequence length="136" mass="14912">MQRAAMFGDRKAGLVTCPTPVPKNDLVLIKVHSAPMCTEYKAFKDGHRGEGFGHEAAGEVVEVAQPGKVQVGDRVVVMPQYPCGMCALCLDGEYIHCQNVIDVHETTGNTTGTHTYAEHLLKQDWLLIPIPDDMSY</sequence>
<dbReference type="InterPro" id="IPR013154">
    <property type="entry name" value="ADH-like_N"/>
</dbReference>
<dbReference type="InterPro" id="IPR011032">
    <property type="entry name" value="GroES-like_sf"/>
</dbReference>
<feature type="non-terminal residue" evidence="3">
    <location>
        <position position="1"/>
    </location>
</feature>
<dbReference type="SUPFAM" id="SSF50129">
    <property type="entry name" value="GroES-like"/>
    <property type="match status" value="1"/>
</dbReference>
<dbReference type="Pfam" id="PF08240">
    <property type="entry name" value="ADH_N"/>
    <property type="match status" value="1"/>
</dbReference>
<evidence type="ECO:0000259" key="2">
    <source>
        <dbReference type="Pfam" id="PF08240"/>
    </source>
</evidence>
<organism evidence="3">
    <name type="scientific">marine metagenome</name>
    <dbReference type="NCBI Taxonomy" id="408172"/>
    <lineage>
        <taxon>unclassified sequences</taxon>
        <taxon>metagenomes</taxon>
        <taxon>ecological metagenomes</taxon>
    </lineage>
</organism>
<accession>A0A382RS36</accession>
<proteinExistence type="predicted"/>
<evidence type="ECO:0000313" key="3">
    <source>
        <dbReference type="EMBL" id="SVC99965.1"/>
    </source>
</evidence>
<dbReference type="PANTHER" id="PTHR43401:SF2">
    <property type="entry name" value="L-THREONINE 3-DEHYDROGENASE"/>
    <property type="match status" value="1"/>
</dbReference>